<dbReference type="STRING" id="1675527.AIOL_002160"/>
<dbReference type="AlphaFoldDB" id="A0A0J9E5W2"/>
<protein>
    <submittedName>
        <fullName evidence="10">Polyamine ABC transporter, permease protein</fullName>
    </submittedName>
</protein>
<gene>
    <name evidence="10" type="ORF">AIOL_002160</name>
</gene>
<keyword evidence="3" id="KW-1003">Cell membrane</keyword>
<feature type="transmembrane region" description="Helical" evidence="8">
    <location>
        <begin position="37"/>
        <end position="59"/>
    </location>
</feature>
<comment type="similarity">
    <text evidence="8">Belongs to the binding-protein-dependent transport system permease family.</text>
</comment>
<feature type="transmembrane region" description="Helical" evidence="8">
    <location>
        <begin position="284"/>
        <end position="307"/>
    </location>
</feature>
<feature type="transmembrane region" description="Helical" evidence="8">
    <location>
        <begin position="12"/>
        <end position="31"/>
    </location>
</feature>
<dbReference type="PROSITE" id="PS50928">
    <property type="entry name" value="ABC_TM1"/>
    <property type="match status" value="1"/>
</dbReference>
<keyword evidence="2 8" id="KW-0813">Transport</keyword>
<dbReference type="PANTHER" id="PTHR43357:SF4">
    <property type="entry name" value="INNER MEMBRANE ABC TRANSPORTER PERMEASE PROTEIN YDCV"/>
    <property type="match status" value="1"/>
</dbReference>
<evidence type="ECO:0000256" key="1">
    <source>
        <dbReference type="ARBA" id="ARBA00004429"/>
    </source>
</evidence>
<accession>A0A0J9E5W2</accession>
<feature type="transmembrane region" description="Helical" evidence="8">
    <location>
        <begin position="127"/>
        <end position="152"/>
    </location>
</feature>
<dbReference type="GO" id="GO:0055085">
    <property type="term" value="P:transmembrane transport"/>
    <property type="evidence" value="ECO:0007669"/>
    <property type="project" value="InterPro"/>
</dbReference>
<feature type="transmembrane region" description="Helical" evidence="8">
    <location>
        <begin position="64"/>
        <end position="81"/>
    </location>
</feature>
<organism evidence="10 11">
    <name type="scientific">Candidatus Rhodobacter oscarellae</name>
    <dbReference type="NCBI Taxonomy" id="1675527"/>
    <lineage>
        <taxon>Bacteria</taxon>
        <taxon>Pseudomonadati</taxon>
        <taxon>Pseudomonadota</taxon>
        <taxon>Alphaproteobacteria</taxon>
        <taxon>Rhodobacterales</taxon>
        <taxon>Rhodobacter group</taxon>
        <taxon>Rhodobacter</taxon>
    </lineage>
</organism>
<dbReference type="EMBL" id="LFTY01000002">
    <property type="protein sequence ID" value="KMW57199.1"/>
    <property type="molecule type" value="Genomic_DNA"/>
</dbReference>
<keyword evidence="4" id="KW-0997">Cell inner membrane</keyword>
<dbReference type="SUPFAM" id="SSF161098">
    <property type="entry name" value="MetI-like"/>
    <property type="match status" value="1"/>
</dbReference>
<feature type="transmembrane region" description="Helical" evidence="8">
    <location>
        <begin position="327"/>
        <end position="353"/>
    </location>
</feature>
<evidence type="ECO:0000256" key="8">
    <source>
        <dbReference type="RuleBase" id="RU363032"/>
    </source>
</evidence>
<keyword evidence="11" id="KW-1185">Reference proteome</keyword>
<dbReference type="InterPro" id="IPR035906">
    <property type="entry name" value="MetI-like_sf"/>
</dbReference>
<keyword evidence="6 8" id="KW-1133">Transmembrane helix</keyword>
<evidence type="ECO:0000313" key="10">
    <source>
        <dbReference type="EMBL" id="KMW57199.1"/>
    </source>
</evidence>
<feature type="transmembrane region" description="Helical" evidence="8">
    <location>
        <begin position="425"/>
        <end position="450"/>
    </location>
</feature>
<dbReference type="Gene3D" id="1.10.3720.10">
    <property type="entry name" value="MetI-like"/>
    <property type="match status" value="1"/>
</dbReference>
<evidence type="ECO:0000256" key="6">
    <source>
        <dbReference type="ARBA" id="ARBA00022989"/>
    </source>
</evidence>
<name>A0A0J9E5W2_9RHOB</name>
<dbReference type="Pfam" id="PF00528">
    <property type="entry name" value="BPD_transp_1"/>
    <property type="match status" value="1"/>
</dbReference>
<feature type="transmembrane region" description="Helical" evidence="8">
    <location>
        <begin position="220"/>
        <end position="241"/>
    </location>
</feature>
<feature type="transmembrane region" description="Helical" evidence="8">
    <location>
        <begin position="191"/>
        <end position="213"/>
    </location>
</feature>
<evidence type="ECO:0000256" key="4">
    <source>
        <dbReference type="ARBA" id="ARBA00022519"/>
    </source>
</evidence>
<evidence type="ECO:0000256" key="3">
    <source>
        <dbReference type="ARBA" id="ARBA00022475"/>
    </source>
</evidence>
<keyword evidence="7 8" id="KW-0472">Membrane</keyword>
<dbReference type="PATRIC" id="fig|1675527.3.peg.2275"/>
<reference evidence="10 11" key="1">
    <citation type="submission" date="2015-06" db="EMBL/GenBank/DDBJ databases">
        <title>Draft genome sequence of an Alphaproteobacteria species associated to the Mediterranean sponge Oscarella lobularis.</title>
        <authorList>
            <person name="Jourda C."/>
            <person name="Santini S."/>
            <person name="Claverie J.-M."/>
        </authorList>
    </citation>
    <scope>NUCLEOTIDE SEQUENCE [LARGE SCALE GENOMIC DNA]</scope>
    <source>
        <strain evidence="10">IGS</strain>
    </source>
</reference>
<sequence length="463" mass="49706">MASLTPDRPTPLSFALPVVAGAGALAGLFFGTANGSGLLGVVAGAVLAAGLAFVMVSLIRNERLAFWVALVAFVAICFAITGRIVPALILGLPLGAFFWWFSFWMERGRYRSRLLPYLTAEQVLWHYAFRVICGLIFFFLVAPLVPVMWLSFNAQDFFTFTPEMLAFEAEGYSLKHYRDFLGKEFLEGGGFPVTGLITGAVLGALLALVLAFFGKTSQIGAIVLILVFTVFGLIIGKLWGLNGAWITPLKNSFTIAPIATLISVSLGTLAAIGLSQSHVPGKRAIMAILISPMIVPLIISATGMFFFYSDIGHLIEAFGVSKKVSGYIKVILAHAVLGIPFVIITVTATLVGFDRSLTRAAANMGAGPVTTFFRIQMPLILPGVISGGLFAFITSFDEVVVVLFVGSASQKTLPWQMFTGLREQISPTILAVATILVLVSIALLTTVELLRRRSERLRGMSPG</sequence>
<dbReference type="GO" id="GO:0005886">
    <property type="term" value="C:plasma membrane"/>
    <property type="evidence" value="ECO:0007669"/>
    <property type="project" value="UniProtKB-SubCell"/>
</dbReference>
<comment type="subcellular location">
    <subcellularLocation>
        <location evidence="1">Cell inner membrane</location>
        <topology evidence="1">Multi-pass membrane protein</topology>
    </subcellularLocation>
    <subcellularLocation>
        <location evidence="8">Cell membrane</location>
        <topology evidence="8">Multi-pass membrane protein</topology>
    </subcellularLocation>
</comment>
<keyword evidence="5 8" id="KW-0812">Transmembrane</keyword>
<evidence type="ECO:0000256" key="5">
    <source>
        <dbReference type="ARBA" id="ARBA00022692"/>
    </source>
</evidence>
<dbReference type="InterPro" id="IPR000515">
    <property type="entry name" value="MetI-like"/>
</dbReference>
<dbReference type="PANTHER" id="PTHR43357">
    <property type="entry name" value="INNER MEMBRANE ABC TRANSPORTER PERMEASE PROTEIN YDCV"/>
    <property type="match status" value="1"/>
</dbReference>
<evidence type="ECO:0000313" key="11">
    <source>
        <dbReference type="Proteomes" id="UP000037178"/>
    </source>
</evidence>
<feature type="transmembrane region" description="Helical" evidence="8">
    <location>
        <begin position="379"/>
        <end position="405"/>
    </location>
</feature>
<evidence type="ECO:0000256" key="2">
    <source>
        <dbReference type="ARBA" id="ARBA00022448"/>
    </source>
</evidence>
<feature type="transmembrane region" description="Helical" evidence="8">
    <location>
        <begin position="87"/>
        <end position="106"/>
    </location>
</feature>
<feature type="transmembrane region" description="Helical" evidence="8">
    <location>
        <begin position="253"/>
        <end position="272"/>
    </location>
</feature>
<dbReference type="CDD" id="cd06261">
    <property type="entry name" value="TM_PBP2"/>
    <property type="match status" value="1"/>
</dbReference>
<comment type="caution">
    <text evidence="10">The sequence shown here is derived from an EMBL/GenBank/DDBJ whole genome shotgun (WGS) entry which is preliminary data.</text>
</comment>
<feature type="domain" description="ABC transmembrane type-1" evidence="9">
    <location>
        <begin position="249"/>
        <end position="447"/>
    </location>
</feature>
<evidence type="ECO:0000256" key="7">
    <source>
        <dbReference type="ARBA" id="ARBA00023136"/>
    </source>
</evidence>
<dbReference type="RefSeq" id="WP_049642967.1">
    <property type="nucleotide sequence ID" value="NZ_LFTY01000002.1"/>
</dbReference>
<evidence type="ECO:0000259" key="9">
    <source>
        <dbReference type="PROSITE" id="PS50928"/>
    </source>
</evidence>
<proteinExistence type="inferred from homology"/>
<dbReference type="Proteomes" id="UP000037178">
    <property type="component" value="Unassembled WGS sequence"/>
</dbReference>